<dbReference type="Proteomes" id="UP000543556">
    <property type="component" value="Unassembled WGS sequence"/>
</dbReference>
<protein>
    <recommendedName>
        <fullName evidence="8">Mutator family transposase</fullName>
    </recommendedName>
</protein>
<evidence type="ECO:0000256" key="4">
    <source>
        <dbReference type="ARBA" id="ARBA00023125"/>
    </source>
</evidence>
<proteinExistence type="inferred from homology"/>
<dbReference type="GO" id="GO:0004803">
    <property type="term" value="F:transposase activity"/>
    <property type="evidence" value="ECO:0007669"/>
    <property type="project" value="InterPro"/>
</dbReference>
<keyword evidence="3" id="KW-0815">Transposition</keyword>
<accession>A0A7Y7LXQ4</accession>
<dbReference type="GO" id="GO:0003677">
    <property type="term" value="F:DNA binding"/>
    <property type="evidence" value="ECO:0007669"/>
    <property type="project" value="UniProtKB-KW"/>
</dbReference>
<comment type="similarity">
    <text evidence="2">Belongs to the transposase mutator family.</text>
</comment>
<evidence type="ECO:0000313" key="6">
    <source>
        <dbReference type="EMBL" id="NVM94630.1"/>
    </source>
</evidence>
<evidence type="ECO:0000256" key="5">
    <source>
        <dbReference type="ARBA" id="ARBA00023172"/>
    </source>
</evidence>
<sequence length="65" mass="7022">MGTSPRTWPTCTAGWISKTSISTITETVLDRMAEWQNRPLNPAYPLLWAGAVVKAPGTGFRCGLG</sequence>
<dbReference type="RefSeq" id="WP_176634366.1">
    <property type="nucleotide sequence ID" value="NZ_JAAMFM010000007.1"/>
</dbReference>
<gene>
    <name evidence="6" type="ORF">G6034_06845</name>
</gene>
<keyword evidence="5" id="KW-0233">DNA recombination</keyword>
<keyword evidence="4" id="KW-0238">DNA-binding</keyword>
<keyword evidence="7" id="KW-1185">Reference proteome</keyword>
<dbReference type="InterPro" id="IPR001207">
    <property type="entry name" value="Transposase_mutator"/>
</dbReference>
<evidence type="ECO:0000313" key="7">
    <source>
        <dbReference type="Proteomes" id="UP000543556"/>
    </source>
</evidence>
<evidence type="ECO:0000256" key="3">
    <source>
        <dbReference type="ARBA" id="ARBA00022578"/>
    </source>
</evidence>
<evidence type="ECO:0008006" key="8">
    <source>
        <dbReference type="Google" id="ProtNLM"/>
    </source>
</evidence>
<dbReference type="Pfam" id="PF00872">
    <property type="entry name" value="Transposase_mut"/>
    <property type="match status" value="1"/>
</dbReference>
<comment type="function">
    <text evidence="1">Required for the transposition of the insertion element.</text>
</comment>
<comment type="caution">
    <text evidence="6">The sequence shown here is derived from an EMBL/GenBank/DDBJ whole genome shotgun (WGS) entry which is preliminary data.</text>
</comment>
<dbReference type="AlphaFoldDB" id="A0A7Y7LXQ4"/>
<dbReference type="GO" id="GO:0006313">
    <property type="term" value="P:DNA transposition"/>
    <property type="evidence" value="ECO:0007669"/>
    <property type="project" value="InterPro"/>
</dbReference>
<organism evidence="6 7">
    <name type="scientific">Arthrobacter wenxiniae</name>
    <dbReference type="NCBI Taxonomy" id="2713570"/>
    <lineage>
        <taxon>Bacteria</taxon>
        <taxon>Bacillati</taxon>
        <taxon>Actinomycetota</taxon>
        <taxon>Actinomycetes</taxon>
        <taxon>Micrococcales</taxon>
        <taxon>Micrococcaceae</taxon>
        <taxon>Arthrobacter</taxon>
    </lineage>
</organism>
<evidence type="ECO:0000256" key="2">
    <source>
        <dbReference type="ARBA" id="ARBA00010961"/>
    </source>
</evidence>
<evidence type="ECO:0000256" key="1">
    <source>
        <dbReference type="ARBA" id="ARBA00002190"/>
    </source>
</evidence>
<name>A0A7Y7LXQ4_9MICC</name>
<reference evidence="6 7" key="1">
    <citation type="submission" date="2020-02" db="EMBL/GenBank/DDBJ databases">
        <title>Genome sequence of strain AETb3-4.</title>
        <authorList>
            <person name="Gao J."/>
            <person name="Zhang X."/>
        </authorList>
    </citation>
    <scope>NUCLEOTIDE SEQUENCE [LARGE SCALE GENOMIC DNA]</scope>
    <source>
        <strain evidence="6 7">AETb3-4</strain>
    </source>
</reference>
<dbReference type="EMBL" id="JAAMFM010000007">
    <property type="protein sequence ID" value="NVM94630.1"/>
    <property type="molecule type" value="Genomic_DNA"/>
</dbReference>